<dbReference type="Pfam" id="PF09976">
    <property type="entry name" value="TPR_21"/>
    <property type="match status" value="1"/>
</dbReference>
<feature type="domain" description="Ancillary SecYEG translocon subunit/Cell division coordinator CpoB TPR" evidence="3">
    <location>
        <begin position="45"/>
        <end position="212"/>
    </location>
</feature>
<feature type="transmembrane region" description="Helical" evidence="2">
    <location>
        <begin position="49"/>
        <end position="67"/>
    </location>
</feature>
<organism evidence="4 5">
    <name type="scientific">Parerythrobacter lacustris</name>
    <dbReference type="NCBI Taxonomy" id="2969984"/>
    <lineage>
        <taxon>Bacteria</taxon>
        <taxon>Pseudomonadati</taxon>
        <taxon>Pseudomonadota</taxon>
        <taxon>Alphaproteobacteria</taxon>
        <taxon>Sphingomonadales</taxon>
        <taxon>Erythrobacteraceae</taxon>
        <taxon>Parerythrobacter</taxon>
    </lineage>
</organism>
<evidence type="ECO:0000256" key="2">
    <source>
        <dbReference type="SAM" id="Phobius"/>
    </source>
</evidence>
<protein>
    <submittedName>
        <fullName evidence="4">Tetratricopeptide repeat protein</fullName>
    </submittedName>
</protein>
<accession>A0ABT1XW10</accession>
<comment type="caution">
    <text evidence="4">The sequence shown here is derived from an EMBL/GenBank/DDBJ whole genome shotgun (WGS) entry which is preliminary data.</text>
</comment>
<keyword evidence="2" id="KW-0472">Membrane</keyword>
<dbReference type="EMBL" id="JANKHH010000007">
    <property type="protein sequence ID" value="MCR2835141.1"/>
    <property type="molecule type" value="Genomic_DNA"/>
</dbReference>
<keyword evidence="2" id="KW-1133">Transmembrane helix</keyword>
<dbReference type="RefSeq" id="WP_257597009.1">
    <property type="nucleotide sequence ID" value="NZ_JANKHH010000007.1"/>
</dbReference>
<dbReference type="InterPro" id="IPR018704">
    <property type="entry name" value="SecYEG/CpoB_TPR"/>
</dbReference>
<sequence length="269" mass="28231">MALKPTSSSTPTDKKAQLQAAQDEVLLREIDDAVRQDQYADIARKHGKTILGIVAAFLLAFGAYLFWDSRQEAAIEADSEALVAALDQLDAGNLDSASAQLDVLIAESDGGVKSNAQMLKAGIAMEQGRNADAAKLFAAVAADADADPAIRDLATVREVAATFDQRKPADVIARLQKLATPGNAYFGSAGEMVAMAYLKQGKRAEAGALFAQIAKDEDVPETLRSRARQMAGLLGVDAIEDVDEIIGQLKESQGTGPAPMPAPAPAPAQ</sequence>
<dbReference type="Proteomes" id="UP001206067">
    <property type="component" value="Unassembled WGS sequence"/>
</dbReference>
<evidence type="ECO:0000259" key="3">
    <source>
        <dbReference type="Pfam" id="PF09976"/>
    </source>
</evidence>
<evidence type="ECO:0000256" key="1">
    <source>
        <dbReference type="SAM" id="MobiDB-lite"/>
    </source>
</evidence>
<evidence type="ECO:0000313" key="4">
    <source>
        <dbReference type="EMBL" id="MCR2835141.1"/>
    </source>
</evidence>
<name>A0ABT1XW10_9SPHN</name>
<gene>
    <name evidence="4" type="ORF">NSO95_14420</name>
</gene>
<reference evidence="4 5" key="1">
    <citation type="submission" date="2022-08" db="EMBL/GenBank/DDBJ databases">
        <title>Polyphasic taxonomy analysis of Qipengyuania sp.RS5-5.</title>
        <authorList>
            <person name="Xamxidin M."/>
            <person name="Wu M."/>
        </authorList>
    </citation>
    <scope>NUCLEOTIDE SEQUENCE [LARGE SCALE GENOMIC DNA]</scope>
    <source>
        <strain evidence="4 5">RS5-5</strain>
    </source>
</reference>
<proteinExistence type="predicted"/>
<evidence type="ECO:0000313" key="5">
    <source>
        <dbReference type="Proteomes" id="UP001206067"/>
    </source>
</evidence>
<feature type="compositionally biased region" description="Pro residues" evidence="1">
    <location>
        <begin position="258"/>
        <end position="269"/>
    </location>
</feature>
<feature type="region of interest" description="Disordered" evidence="1">
    <location>
        <begin position="250"/>
        <end position="269"/>
    </location>
</feature>
<keyword evidence="5" id="KW-1185">Reference proteome</keyword>
<keyword evidence="2" id="KW-0812">Transmembrane</keyword>